<dbReference type="Pfam" id="PF08242">
    <property type="entry name" value="Methyltransf_12"/>
    <property type="match status" value="1"/>
</dbReference>
<dbReference type="PANTHER" id="PTHR43591">
    <property type="entry name" value="METHYLTRANSFERASE"/>
    <property type="match status" value="1"/>
</dbReference>
<accession>A0A319DT62</accession>
<name>A0A319DT62_9EURO</name>
<evidence type="ECO:0000313" key="2">
    <source>
        <dbReference type="EMBL" id="PYH97267.1"/>
    </source>
</evidence>
<proteinExistence type="predicted"/>
<dbReference type="STRING" id="1448320.A0A319DT62"/>
<dbReference type="InterPro" id="IPR013217">
    <property type="entry name" value="Methyltransf_12"/>
</dbReference>
<dbReference type="SUPFAM" id="SSF53335">
    <property type="entry name" value="S-adenosyl-L-methionine-dependent methyltransferases"/>
    <property type="match status" value="1"/>
</dbReference>
<dbReference type="OrthoDB" id="417697at2759"/>
<reference evidence="2 3" key="1">
    <citation type="submission" date="2018-02" db="EMBL/GenBank/DDBJ databases">
        <title>The genomes of Aspergillus section Nigri reveals drivers in fungal speciation.</title>
        <authorList>
            <consortium name="DOE Joint Genome Institute"/>
            <person name="Vesth T.C."/>
            <person name="Nybo J."/>
            <person name="Theobald S."/>
            <person name="Brandl J."/>
            <person name="Frisvad J.C."/>
            <person name="Nielsen K.F."/>
            <person name="Lyhne E.K."/>
            <person name="Kogle M.E."/>
            <person name="Kuo A."/>
            <person name="Riley R."/>
            <person name="Clum A."/>
            <person name="Nolan M."/>
            <person name="Lipzen A."/>
            <person name="Salamov A."/>
            <person name="Henrissat B."/>
            <person name="Wiebenga A."/>
            <person name="De vries R.P."/>
            <person name="Grigoriev I.V."/>
            <person name="Mortensen U.H."/>
            <person name="Andersen M.R."/>
            <person name="Baker S.E."/>
        </authorList>
    </citation>
    <scope>NUCLEOTIDE SEQUENCE [LARGE SCALE GENOMIC DNA]</scope>
    <source>
        <strain evidence="2 3">CBS 707.79</strain>
    </source>
</reference>
<keyword evidence="3" id="KW-1185">Reference proteome</keyword>
<dbReference type="CDD" id="cd02440">
    <property type="entry name" value="AdoMet_MTases"/>
    <property type="match status" value="1"/>
</dbReference>
<evidence type="ECO:0000313" key="3">
    <source>
        <dbReference type="Proteomes" id="UP000247810"/>
    </source>
</evidence>
<dbReference type="EMBL" id="KZ825826">
    <property type="protein sequence ID" value="PYH97267.1"/>
    <property type="molecule type" value="Genomic_DNA"/>
</dbReference>
<dbReference type="VEuPathDB" id="FungiDB:BO71DRAFT_427196"/>
<dbReference type="Proteomes" id="UP000247810">
    <property type="component" value="Unassembled WGS sequence"/>
</dbReference>
<dbReference type="Gene3D" id="3.40.50.150">
    <property type="entry name" value="Vaccinia Virus protein VP39"/>
    <property type="match status" value="1"/>
</dbReference>
<gene>
    <name evidence="2" type="ORF">BO71DRAFT_427196</name>
</gene>
<organism evidence="2 3">
    <name type="scientific">Aspergillus ellipticus CBS 707.79</name>
    <dbReference type="NCBI Taxonomy" id="1448320"/>
    <lineage>
        <taxon>Eukaryota</taxon>
        <taxon>Fungi</taxon>
        <taxon>Dikarya</taxon>
        <taxon>Ascomycota</taxon>
        <taxon>Pezizomycotina</taxon>
        <taxon>Eurotiomycetes</taxon>
        <taxon>Eurotiomycetidae</taxon>
        <taxon>Eurotiales</taxon>
        <taxon>Aspergillaceae</taxon>
        <taxon>Aspergillus</taxon>
        <taxon>Aspergillus subgen. Circumdati</taxon>
    </lineage>
</organism>
<evidence type="ECO:0000259" key="1">
    <source>
        <dbReference type="Pfam" id="PF08242"/>
    </source>
</evidence>
<dbReference type="InterPro" id="IPR029063">
    <property type="entry name" value="SAM-dependent_MTases_sf"/>
</dbReference>
<dbReference type="PANTHER" id="PTHR43591:SF50">
    <property type="entry name" value="METHYLTRANSFERASE DOMAIN-CONTAINING PROTEIN-RELATED"/>
    <property type="match status" value="1"/>
</dbReference>
<feature type="domain" description="Methyltransferase type 12" evidence="1">
    <location>
        <begin position="60"/>
        <end position="155"/>
    </location>
</feature>
<dbReference type="AlphaFoldDB" id="A0A319DT62"/>
<protein>
    <recommendedName>
        <fullName evidence="1">Methyltransferase type 12 domain-containing protein</fullName>
    </recommendedName>
</protein>
<sequence length="294" mass="32610">MALGIPGIEDAMASSRDRYWLDTNSHASARLNLQHFWNQLSCGYLIHPDIPVATNAKVADVGTGTGLWPISLSTTLPPSVQLHGFDISDAQFPPKNWLPENVNMDTWNALNPAPEHLIGQYDVVNIRYFGLVVRKDNFDGLLRNLVSLLKPGGFLQWTEINIPEQEILSGQPGSPATATSAFSEDGMETIATLGVNFDWLRNLPEIFHDFGLTGARQFRPKPLAALRPMSSYLAIGGWEEFSYNVLDKRGPHPILGTGQELRQRLHEVRKEIQAGAAIEQLHYVTVGRHPAEEA</sequence>